<dbReference type="InterPro" id="IPR036649">
    <property type="entry name" value="Pyrophosphatase_sf"/>
</dbReference>
<evidence type="ECO:0000256" key="3">
    <source>
        <dbReference type="ARBA" id="ARBA00022723"/>
    </source>
</evidence>
<dbReference type="EMBL" id="CADCWI010000098">
    <property type="protein sequence ID" value="CAA9562366.1"/>
    <property type="molecule type" value="Genomic_DNA"/>
</dbReference>
<evidence type="ECO:0000256" key="8">
    <source>
        <dbReference type="SAM" id="MobiDB-lite"/>
    </source>
</evidence>
<keyword evidence="2 7" id="KW-0963">Cytoplasm</keyword>
<organism evidence="9">
    <name type="scientific">uncultured Thermomicrobiales bacterium</name>
    <dbReference type="NCBI Taxonomy" id="1645740"/>
    <lineage>
        <taxon>Bacteria</taxon>
        <taxon>Pseudomonadati</taxon>
        <taxon>Thermomicrobiota</taxon>
        <taxon>Thermomicrobia</taxon>
        <taxon>Thermomicrobiales</taxon>
        <taxon>environmental samples</taxon>
    </lineage>
</organism>
<accession>A0A6J4UX30</accession>
<dbReference type="GO" id="GO:0004427">
    <property type="term" value="F:inorganic diphosphate phosphatase activity"/>
    <property type="evidence" value="ECO:0007669"/>
    <property type="project" value="UniProtKB-UniRule"/>
</dbReference>
<evidence type="ECO:0000313" key="9">
    <source>
        <dbReference type="EMBL" id="CAA9562366.1"/>
    </source>
</evidence>
<feature type="binding site" evidence="7">
    <location>
        <position position="71"/>
    </location>
    <ligand>
        <name>substrate</name>
    </ligand>
</feature>
<dbReference type="HAMAP" id="MF_00209">
    <property type="entry name" value="Inorganic_PPase"/>
    <property type="match status" value="1"/>
</dbReference>
<evidence type="ECO:0000256" key="1">
    <source>
        <dbReference type="ARBA" id="ARBA00001946"/>
    </source>
</evidence>
<feature type="binding site" evidence="7">
    <location>
        <position position="118"/>
    </location>
    <ligand>
        <name>Mg(2+)</name>
        <dbReference type="ChEBI" id="CHEBI:18420"/>
        <label>1</label>
    </ligand>
</feature>
<comment type="function">
    <text evidence="7">Catalyzes the hydrolysis of inorganic pyrophosphate (PPi) forming two phosphate ions.</text>
</comment>
<dbReference type="GO" id="GO:0005737">
    <property type="term" value="C:cytoplasm"/>
    <property type="evidence" value="ECO:0007669"/>
    <property type="project" value="UniProtKB-SubCell"/>
</dbReference>
<dbReference type="AlphaFoldDB" id="A0A6J4UX30"/>
<dbReference type="GO" id="GO:0006796">
    <property type="term" value="P:phosphate-containing compound metabolic process"/>
    <property type="evidence" value="ECO:0007669"/>
    <property type="project" value="InterPro"/>
</dbReference>
<keyword evidence="3 7" id="KW-0479">Metal-binding</keyword>
<comment type="subcellular location">
    <subcellularLocation>
        <location evidence="7">Cytoplasm</location>
    </subcellularLocation>
</comment>
<dbReference type="SUPFAM" id="SSF50324">
    <property type="entry name" value="Inorganic pyrophosphatase"/>
    <property type="match status" value="1"/>
</dbReference>
<keyword evidence="4 7" id="KW-0378">Hydrolase</keyword>
<proteinExistence type="inferred from homology"/>
<feature type="binding site" evidence="7">
    <location>
        <position position="59"/>
    </location>
    <ligand>
        <name>substrate</name>
    </ligand>
</feature>
<dbReference type="GO" id="GO:0000287">
    <property type="term" value="F:magnesium ion binding"/>
    <property type="evidence" value="ECO:0007669"/>
    <property type="project" value="UniProtKB-UniRule"/>
</dbReference>
<feature type="binding site" evidence="7">
    <location>
        <position position="45"/>
    </location>
    <ligand>
        <name>substrate</name>
    </ligand>
</feature>
<evidence type="ECO:0000256" key="4">
    <source>
        <dbReference type="ARBA" id="ARBA00022801"/>
    </source>
</evidence>
<dbReference type="PANTHER" id="PTHR10286">
    <property type="entry name" value="INORGANIC PYROPHOSPHATASE"/>
    <property type="match status" value="1"/>
</dbReference>
<keyword evidence="5 7" id="KW-0460">Magnesium</keyword>
<feature type="binding site" evidence="7">
    <location>
        <position position="81"/>
    </location>
    <ligand>
        <name>Mg(2+)</name>
        <dbReference type="ChEBI" id="CHEBI:18420"/>
        <label>1</label>
    </ligand>
</feature>
<dbReference type="InterPro" id="IPR008162">
    <property type="entry name" value="Pyrophosphatase"/>
</dbReference>
<feature type="binding site" evidence="7">
    <location>
        <position position="155"/>
    </location>
    <ligand>
        <name>substrate</name>
    </ligand>
</feature>
<dbReference type="Pfam" id="PF00719">
    <property type="entry name" value="Pyrophosphatase"/>
    <property type="match status" value="1"/>
</dbReference>
<evidence type="ECO:0000256" key="5">
    <source>
        <dbReference type="ARBA" id="ARBA00022842"/>
    </source>
</evidence>
<gene>
    <name evidence="7" type="primary">ppa</name>
    <name evidence="9" type="ORF">AVDCRST_MAG43-2029</name>
</gene>
<comment type="subunit">
    <text evidence="7">Homohexamer.</text>
</comment>
<feature type="region of interest" description="Disordered" evidence="8">
    <location>
        <begin position="1"/>
        <end position="27"/>
    </location>
</feature>
<dbReference type="EC" id="3.6.1.1" evidence="7"/>
<evidence type="ECO:0000256" key="7">
    <source>
        <dbReference type="HAMAP-Rule" id="MF_00209"/>
    </source>
</evidence>
<dbReference type="Gene3D" id="3.90.80.10">
    <property type="entry name" value="Inorganic pyrophosphatase"/>
    <property type="match status" value="1"/>
</dbReference>
<feature type="compositionally biased region" description="Basic and acidic residues" evidence="8">
    <location>
        <begin position="11"/>
        <end position="20"/>
    </location>
</feature>
<evidence type="ECO:0000256" key="2">
    <source>
        <dbReference type="ARBA" id="ARBA00022490"/>
    </source>
</evidence>
<name>A0A6J4UX30_9BACT</name>
<dbReference type="FunFam" id="3.90.80.10:FF:000003">
    <property type="entry name" value="Inorganic pyrophosphatase"/>
    <property type="match status" value="1"/>
</dbReference>
<feature type="binding site" evidence="7">
    <location>
        <position position="86"/>
    </location>
    <ligand>
        <name>Mg(2+)</name>
        <dbReference type="ChEBI" id="CHEBI:18420"/>
        <label>1</label>
    </ligand>
</feature>
<dbReference type="CDD" id="cd00412">
    <property type="entry name" value="pyrophosphatase"/>
    <property type="match status" value="1"/>
</dbReference>
<protein>
    <recommendedName>
        <fullName evidence="7">Inorganic pyrophosphatase</fullName>
        <ecNumber evidence="7">3.6.1.1</ecNumber>
    </recommendedName>
    <alternativeName>
        <fullName evidence="7">Pyrophosphate phospho-hydrolase</fullName>
        <shortName evidence="7">PPase</shortName>
    </alternativeName>
</protein>
<comment type="similarity">
    <text evidence="7">Belongs to the PPase family.</text>
</comment>
<reference evidence="9" key="1">
    <citation type="submission" date="2020-02" db="EMBL/GenBank/DDBJ databases">
        <authorList>
            <person name="Meier V. D."/>
        </authorList>
    </citation>
    <scope>NUCLEOTIDE SEQUENCE</scope>
    <source>
        <strain evidence="9">AVDCRST_MAG43</strain>
    </source>
</reference>
<comment type="cofactor">
    <cofactor evidence="1 7">
        <name>Mg(2+)</name>
        <dbReference type="ChEBI" id="CHEBI:18420"/>
    </cofactor>
</comment>
<comment type="catalytic activity">
    <reaction evidence="6 7">
        <text>diphosphate + H2O = 2 phosphate + H(+)</text>
        <dbReference type="Rhea" id="RHEA:24576"/>
        <dbReference type="ChEBI" id="CHEBI:15377"/>
        <dbReference type="ChEBI" id="CHEBI:15378"/>
        <dbReference type="ChEBI" id="CHEBI:33019"/>
        <dbReference type="ChEBI" id="CHEBI:43474"/>
        <dbReference type="EC" id="3.6.1.1"/>
    </reaction>
</comment>
<feature type="compositionally biased region" description="Polar residues" evidence="8">
    <location>
        <begin position="1"/>
        <end position="10"/>
    </location>
</feature>
<evidence type="ECO:0000256" key="6">
    <source>
        <dbReference type="ARBA" id="ARBA00047820"/>
    </source>
</evidence>
<sequence length="195" mass="22370">MSDMPTPTKSDQVDQVHAEAQEVAEESNQGSVLAFIEIPRGSRNKYEYDEERGVFHLDRVLYSSVHYPTDYGFIPDTLAEDGDHLDILVLVQEPTFPGCMIEARPLGGLDMADEKGPDFKVLAVPVGDPRFSHYHSLEEVGDHWLKEIETFFATYKLLEPKQTDVLGWHTEEKAREVIAQCRERYHERHPIAREM</sequence>
<feature type="binding site" evidence="7">
    <location>
        <position position="86"/>
    </location>
    <ligand>
        <name>Mg(2+)</name>
        <dbReference type="ChEBI" id="CHEBI:18420"/>
        <label>2</label>
    </ligand>
</feature>